<dbReference type="EMBL" id="JARKIB010000567">
    <property type="protein sequence ID" value="KAJ7699721.1"/>
    <property type="molecule type" value="Genomic_DNA"/>
</dbReference>
<protein>
    <recommendedName>
        <fullName evidence="1">Helitron helicase-like domain-containing protein</fullName>
    </recommendedName>
</protein>
<evidence type="ECO:0000313" key="3">
    <source>
        <dbReference type="Proteomes" id="UP001215598"/>
    </source>
</evidence>
<proteinExistence type="predicted"/>
<dbReference type="AlphaFoldDB" id="A0AAD7DTZ8"/>
<evidence type="ECO:0000259" key="1">
    <source>
        <dbReference type="Pfam" id="PF14214"/>
    </source>
</evidence>
<dbReference type="Pfam" id="PF14214">
    <property type="entry name" value="Helitron_like_N"/>
    <property type="match status" value="1"/>
</dbReference>
<keyword evidence="3" id="KW-1185">Reference proteome</keyword>
<comment type="caution">
    <text evidence="2">The sequence shown here is derived from an EMBL/GenBank/DDBJ whole genome shotgun (WGS) entry which is preliminary data.</text>
</comment>
<dbReference type="Proteomes" id="UP001215598">
    <property type="component" value="Unassembled WGS sequence"/>
</dbReference>
<accession>A0AAD7DTZ8</accession>
<feature type="non-terminal residue" evidence="2">
    <location>
        <position position="1"/>
    </location>
</feature>
<reference evidence="2" key="1">
    <citation type="submission" date="2023-03" db="EMBL/GenBank/DDBJ databases">
        <title>Massive genome expansion in bonnet fungi (Mycena s.s.) driven by repeated elements and novel gene families across ecological guilds.</title>
        <authorList>
            <consortium name="Lawrence Berkeley National Laboratory"/>
            <person name="Harder C.B."/>
            <person name="Miyauchi S."/>
            <person name="Viragh M."/>
            <person name="Kuo A."/>
            <person name="Thoen E."/>
            <person name="Andreopoulos B."/>
            <person name="Lu D."/>
            <person name="Skrede I."/>
            <person name="Drula E."/>
            <person name="Henrissat B."/>
            <person name="Morin E."/>
            <person name="Kohler A."/>
            <person name="Barry K."/>
            <person name="LaButti K."/>
            <person name="Morin E."/>
            <person name="Salamov A."/>
            <person name="Lipzen A."/>
            <person name="Mereny Z."/>
            <person name="Hegedus B."/>
            <person name="Baldrian P."/>
            <person name="Stursova M."/>
            <person name="Weitz H."/>
            <person name="Taylor A."/>
            <person name="Grigoriev I.V."/>
            <person name="Nagy L.G."/>
            <person name="Martin F."/>
            <person name="Kauserud H."/>
        </authorList>
    </citation>
    <scope>NUCLEOTIDE SEQUENCE</scope>
    <source>
        <strain evidence="2">CBHHK182m</strain>
    </source>
</reference>
<sequence>DRSFQRDPNFAYVCWNIIQKKEVNRHVTFRTNASCHASIVQEIEQMGPHLTDMMKKWELNPNAAPSNKEEKRALRTLNKLKLMAKDLKGSSGYKQCRRNEIQSLMKKMATPALFITINPADICDPLIGAMGGI</sequence>
<dbReference type="InterPro" id="IPR025476">
    <property type="entry name" value="Helitron_helicase-like"/>
</dbReference>
<gene>
    <name evidence="2" type="ORF">B0H16DRAFT_1212468</name>
</gene>
<name>A0AAD7DTZ8_9AGAR</name>
<evidence type="ECO:0000313" key="2">
    <source>
        <dbReference type="EMBL" id="KAJ7699721.1"/>
    </source>
</evidence>
<feature type="domain" description="Helitron helicase-like" evidence="1">
    <location>
        <begin position="4"/>
        <end position="126"/>
    </location>
</feature>
<feature type="non-terminal residue" evidence="2">
    <location>
        <position position="133"/>
    </location>
</feature>
<organism evidence="2 3">
    <name type="scientific">Mycena metata</name>
    <dbReference type="NCBI Taxonomy" id="1033252"/>
    <lineage>
        <taxon>Eukaryota</taxon>
        <taxon>Fungi</taxon>
        <taxon>Dikarya</taxon>
        <taxon>Basidiomycota</taxon>
        <taxon>Agaricomycotina</taxon>
        <taxon>Agaricomycetes</taxon>
        <taxon>Agaricomycetidae</taxon>
        <taxon>Agaricales</taxon>
        <taxon>Marasmiineae</taxon>
        <taxon>Mycenaceae</taxon>
        <taxon>Mycena</taxon>
    </lineage>
</organism>